<evidence type="ECO:0000256" key="1">
    <source>
        <dbReference type="SAM" id="MobiDB-lite"/>
    </source>
</evidence>
<feature type="compositionally biased region" description="Low complexity" evidence="1">
    <location>
        <begin position="346"/>
        <end position="367"/>
    </location>
</feature>
<dbReference type="AlphaFoldDB" id="A0AAV6RCQ2"/>
<dbReference type="PANTHER" id="PTHR21557:SF2">
    <property type="entry name" value="CORDON-BLEU PROTEIN-LIKE 1"/>
    <property type="match status" value="1"/>
</dbReference>
<accession>A0AAV6RCQ2</accession>
<feature type="compositionally biased region" description="Polar residues" evidence="1">
    <location>
        <begin position="664"/>
        <end position="681"/>
    </location>
</feature>
<reference evidence="3 4" key="1">
    <citation type="journal article" date="2021" name="Sci. Rep.">
        <title>Chromosome anchoring in Senegalese sole (Solea senegalensis) reveals sex-associated markers and genome rearrangements in flatfish.</title>
        <authorList>
            <person name="Guerrero-Cozar I."/>
            <person name="Gomez-Garrido J."/>
            <person name="Berbel C."/>
            <person name="Martinez-Blanch J.F."/>
            <person name="Alioto T."/>
            <person name="Claros M.G."/>
            <person name="Gagnaire P.A."/>
            <person name="Manchado M."/>
        </authorList>
    </citation>
    <scope>NUCLEOTIDE SEQUENCE [LARGE SCALE GENOMIC DNA]</scope>
    <source>
        <strain evidence="3">Sse05_10M</strain>
    </source>
</reference>
<feature type="compositionally biased region" description="Polar residues" evidence="1">
    <location>
        <begin position="605"/>
        <end position="614"/>
    </location>
</feature>
<evidence type="ECO:0000313" key="3">
    <source>
        <dbReference type="EMBL" id="KAG7502479.1"/>
    </source>
</evidence>
<proteinExistence type="predicted"/>
<dbReference type="Proteomes" id="UP000693946">
    <property type="component" value="Linkage Group LG2"/>
</dbReference>
<feature type="region of interest" description="Disordered" evidence="1">
    <location>
        <begin position="732"/>
        <end position="760"/>
    </location>
</feature>
<dbReference type="InterPro" id="IPR039895">
    <property type="entry name" value="COBL-like"/>
</dbReference>
<keyword evidence="4" id="KW-1185">Reference proteome</keyword>
<gene>
    <name evidence="3" type="ORF">JOB18_020566</name>
</gene>
<feature type="region of interest" description="Disordered" evidence="1">
    <location>
        <begin position="495"/>
        <end position="588"/>
    </location>
</feature>
<name>A0AAV6RCQ2_SOLSE</name>
<dbReference type="EMBL" id="JAGKHQ010000012">
    <property type="protein sequence ID" value="KAG7502479.1"/>
    <property type="molecule type" value="Genomic_DNA"/>
</dbReference>
<dbReference type="InterPro" id="IPR019025">
    <property type="entry name" value="Cordon-bleu_ubiquitin_domain"/>
</dbReference>
<comment type="caution">
    <text evidence="3">The sequence shown here is derived from an EMBL/GenBank/DDBJ whole genome shotgun (WGS) entry which is preliminary data.</text>
</comment>
<feature type="region of interest" description="Disordered" evidence="1">
    <location>
        <begin position="602"/>
        <end position="712"/>
    </location>
</feature>
<feature type="compositionally biased region" description="Polar residues" evidence="1">
    <location>
        <begin position="747"/>
        <end position="760"/>
    </location>
</feature>
<evidence type="ECO:0000313" key="4">
    <source>
        <dbReference type="Proteomes" id="UP000693946"/>
    </source>
</evidence>
<dbReference type="Pfam" id="PF09469">
    <property type="entry name" value="Cobl"/>
    <property type="match status" value="1"/>
</dbReference>
<dbReference type="PANTHER" id="PTHR21557">
    <property type="entry name" value="CORDON-BLEU"/>
    <property type="match status" value="1"/>
</dbReference>
<sequence>MDEQGNPLERDHSFSVVLPGGIEKNATVHGSKPVMDLLVTLCASYHLNPSDYTVEVLSPNKNNIGFKPNSPIGSLEAEKIVLKPKGVEEKIRRPYMPEATVRLLINYKKSHKAVVRVNPRVPLEMLLPVVCDKCEFEVDTTVLLRNSQSEEPLDLTKSLNEHGLREVFAKNTARKKCVHGQHEPKTTEAEVISPPAQSGDLPNKENKQKENAGFLSLFRRKKKKPELERAVSVPASPGLDKPMVVGVKGQDVASPITPPPDMPKKRRAPQPPMGASQSVPNNLSTYHLRGPQRSAESTLRTTKRRAPPPPCANSPQELLEDTQIKGTVDTLNTLEEQRESDESDSINHSVSSSSSPNSSQTFSSSYFSRPSFDPHLPSFRGRDFADARCALAKVLTSSVSKGTLVKRFRNAATLPKLYTASSFMSVTQKCPDNGLFFSELESVLTSKLPTEPEWEDPLQRRGMTTFKVVPLNKQKFDEPEHTLSASEKCQVMVENNPGCEAPPEVENSQTRPVEDLCSSHRSDTETPLVTEELSGQEIQTSNRSESPPPPHGLDSQDRTLTPLSEVVGNGKEQKVEEDETVAEQSGCSDEKLACYGHINSEDQCESLQSPSRWSEGTEVDQRGSPTDEPIVKEVVQEDELEDDAFPPPPPPVFFNEVTEEQEDSSTSLLHSPQPSSPTYNDAFSEDDQDESNSALCKQPSAAPRPMAKWSTASSRFAQAVALAVQRSRLLSHGKAVDPPAPADPHSTLPSAPRSTYQFGA</sequence>
<feature type="compositionally biased region" description="Polar residues" evidence="1">
    <location>
        <begin position="536"/>
        <end position="545"/>
    </location>
</feature>
<protein>
    <recommendedName>
        <fullName evidence="2">Cordon-bleu ubiquitin-like domain-containing protein</fullName>
    </recommendedName>
</protein>
<feature type="compositionally biased region" description="Basic and acidic residues" evidence="1">
    <location>
        <begin position="512"/>
        <end position="524"/>
    </location>
</feature>
<dbReference type="GO" id="GO:0003785">
    <property type="term" value="F:actin monomer binding"/>
    <property type="evidence" value="ECO:0007669"/>
    <property type="project" value="InterPro"/>
</dbReference>
<feature type="region of interest" description="Disordered" evidence="1">
    <location>
        <begin position="175"/>
        <end position="367"/>
    </location>
</feature>
<feature type="domain" description="Cordon-bleu ubiquitin-like" evidence="2">
    <location>
        <begin position="93"/>
        <end position="177"/>
    </location>
</feature>
<organism evidence="3 4">
    <name type="scientific">Solea senegalensis</name>
    <name type="common">Senegalese sole</name>
    <dbReference type="NCBI Taxonomy" id="28829"/>
    <lineage>
        <taxon>Eukaryota</taxon>
        <taxon>Metazoa</taxon>
        <taxon>Chordata</taxon>
        <taxon>Craniata</taxon>
        <taxon>Vertebrata</taxon>
        <taxon>Euteleostomi</taxon>
        <taxon>Actinopterygii</taxon>
        <taxon>Neopterygii</taxon>
        <taxon>Teleostei</taxon>
        <taxon>Neoteleostei</taxon>
        <taxon>Acanthomorphata</taxon>
        <taxon>Carangaria</taxon>
        <taxon>Pleuronectiformes</taxon>
        <taxon>Pleuronectoidei</taxon>
        <taxon>Soleidae</taxon>
        <taxon>Solea</taxon>
    </lineage>
</organism>
<feature type="compositionally biased region" description="Polar residues" evidence="1">
    <location>
        <begin position="275"/>
        <end position="285"/>
    </location>
</feature>
<evidence type="ECO:0000259" key="2">
    <source>
        <dbReference type="Pfam" id="PF09469"/>
    </source>
</evidence>